<dbReference type="GO" id="GO:0004818">
    <property type="term" value="F:glutamate-tRNA ligase activity"/>
    <property type="evidence" value="ECO:0007669"/>
    <property type="project" value="UniProtKB-UniRule"/>
</dbReference>
<evidence type="ECO:0000256" key="6">
    <source>
        <dbReference type="ARBA" id="ARBA00023146"/>
    </source>
</evidence>
<dbReference type="GO" id="GO:0005524">
    <property type="term" value="F:ATP binding"/>
    <property type="evidence" value="ECO:0007669"/>
    <property type="project" value="UniProtKB-UniRule"/>
</dbReference>
<dbReference type="InterPro" id="IPR001412">
    <property type="entry name" value="aa-tRNA-synth_I_CS"/>
</dbReference>
<evidence type="ECO:0000313" key="10">
    <source>
        <dbReference type="EMBL" id="OGN08177.1"/>
    </source>
</evidence>
<accession>A0A1F8F4W7</accession>
<dbReference type="GO" id="GO:0008270">
    <property type="term" value="F:zinc ion binding"/>
    <property type="evidence" value="ECO:0007669"/>
    <property type="project" value="InterPro"/>
</dbReference>
<feature type="short sequence motif" description="'KMSKS' region" evidence="7">
    <location>
        <begin position="252"/>
        <end position="256"/>
    </location>
</feature>
<gene>
    <name evidence="7" type="primary">gltX</name>
    <name evidence="10" type="ORF">A3J46_00880</name>
</gene>
<comment type="caution">
    <text evidence="10">The sequence shown here is derived from an EMBL/GenBank/DDBJ whole genome shotgun (WGS) entry which is preliminary data.</text>
</comment>
<dbReference type="EMBL" id="MGJP01000067">
    <property type="protein sequence ID" value="OGN08177.1"/>
    <property type="molecule type" value="Genomic_DNA"/>
</dbReference>
<dbReference type="InterPro" id="IPR049940">
    <property type="entry name" value="GluQ/Sye"/>
</dbReference>
<dbReference type="Proteomes" id="UP000177167">
    <property type="component" value="Unassembled WGS sequence"/>
</dbReference>
<keyword evidence="3 7" id="KW-0547">Nucleotide-binding</keyword>
<evidence type="ECO:0000256" key="5">
    <source>
        <dbReference type="ARBA" id="ARBA00022917"/>
    </source>
</evidence>
<dbReference type="GO" id="GO:0005829">
    <property type="term" value="C:cytosol"/>
    <property type="evidence" value="ECO:0007669"/>
    <property type="project" value="TreeGrafter"/>
</dbReference>
<dbReference type="SUPFAM" id="SSF52374">
    <property type="entry name" value="Nucleotidylyl transferase"/>
    <property type="match status" value="1"/>
</dbReference>
<feature type="short sequence motif" description="'HIGH' region" evidence="7">
    <location>
        <begin position="8"/>
        <end position="18"/>
    </location>
</feature>
<comment type="similarity">
    <text evidence="1 7">Belongs to the class-I aminoacyl-tRNA synthetase family. Glutamate--tRNA ligase type 1 subfamily.</text>
</comment>
<dbReference type="InterPro" id="IPR000924">
    <property type="entry name" value="Glu/Gln-tRNA-synth"/>
</dbReference>
<dbReference type="NCBIfam" id="TIGR00464">
    <property type="entry name" value="gltX_bact"/>
    <property type="match status" value="1"/>
</dbReference>
<sequence>MVRVRFAPSPTGYLHIGGVRSALFNWLFARNNGGVYILRIDDTDIERNKKEYEDDILNSFKWAGLEWDEFYKQSDRADIYEKYLKELLDSNKAFWCYHTIEELEAEQKEQAAKKEAPRHVCHFKYNQRSTPNHPAKARATGQATNGQRQDRIIRLAVNENSTRILHFEDEIRGIVEWEERLIGDFSLAKDLKTPLYNFTTVIDDFELGISHVIRGEEHISNTPRQLLIYEAIDKPVPKFAHLPLILGTDKSKLSKRNSAVPIADYKKDYLPEALINFLGFLGYTYSKEIISKEEMAKEFDLKKVHRSGAVFNTDKLNWINSQYIKSLSANKLVSLSAFKNVPDKAIPLITERLEKLSDVQNFDYFWKEPEYDRELLKWKKSTLAKSVETLTEVKKVLEEFDFEKSKDELRKLLDDFSEKKGDRGLVYWPFRVALTGRDKSPDPVDVAFVLGKEKTLERVRKALLNFT</sequence>
<keyword evidence="6 7" id="KW-0030">Aminoacyl-tRNA synthetase</keyword>
<feature type="binding site" evidence="7">
    <location>
        <position position="255"/>
    </location>
    <ligand>
        <name>ATP</name>
        <dbReference type="ChEBI" id="CHEBI:30616"/>
    </ligand>
</feature>
<dbReference type="GO" id="GO:0000049">
    <property type="term" value="F:tRNA binding"/>
    <property type="evidence" value="ECO:0007669"/>
    <property type="project" value="InterPro"/>
</dbReference>
<evidence type="ECO:0000259" key="9">
    <source>
        <dbReference type="Pfam" id="PF19269"/>
    </source>
</evidence>
<evidence type="ECO:0000256" key="1">
    <source>
        <dbReference type="ARBA" id="ARBA00007894"/>
    </source>
</evidence>
<keyword evidence="2 7" id="KW-0436">Ligase</keyword>
<dbReference type="PANTHER" id="PTHR43311:SF2">
    <property type="entry name" value="GLUTAMATE--TRNA LIGASE, MITOCHONDRIAL-RELATED"/>
    <property type="match status" value="1"/>
</dbReference>
<dbReference type="CDD" id="cd00808">
    <property type="entry name" value="GluRS_core"/>
    <property type="match status" value="1"/>
</dbReference>
<proteinExistence type="inferred from homology"/>
<dbReference type="Pfam" id="PF00749">
    <property type="entry name" value="tRNA-synt_1c"/>
    <property type="match status" value="1"/>
</dbReference>
<evidence type="ECO:0000259" key="8">
    <source>
        <dbReference type="Pfam" id="PF00749"/>
    </source>
</evidence>
<reference evidence="10 11" key="1">
    <citation type="journal article" date="2016" name="Nat. Commun.">
        <title>Thousands of microbial genomes shed light on interconnected biogeochemical processes in an aquifer system.</title>
        <authorList>
            <person name="Anantharaman K."/>
            <person name="Brown C.T."/>
            <person name="Hug L.A."/>
            <person name="Sharon I."/>
            <person name="Castelle C.J."/>
            <person name="Probst A.J."/>
            <person name="Thomas B.C."/>
            <person name="Singh A."/>
            <person name="Wilkins M.J."/>
            <person name="Karaoz U."/>
            <person name="Brodie E.L."/>
            <person name="Williams K.H."/>
            <person name="Hubbard S.S."/>
            <person name="Banfield J.F."/>
        </authorList>
    </citation>
    <scope>NUCLEOTIDE SEQUENCE [LARGE SCALE GENOMIC DNA]</scope>
</reference>
<evidence type="ECO:0000256" key="3">
    <source>
        <dbReference type="ARBA" id="ARBA00022741"/>
    </source>
</evidence>
<dbReference type="EC" id="6.1.1.17" evidence="7"/>
<dbReference type="AlphaFoldDB" id="A0A1F8F4W7"/>
<comment type="catalytic activity">
    <reaction evidence="7">
        <text>tRNA(Glu) + L-glutamate + ATP = L-glutamyl-tRNA(Glu) + AMP + diphosphate</text>
        <dbReference type="Rhea" id="RHEA:23540"/>
        <dbReference type="Rhea" id="RHEA-COMP:9663"/>
        <dbReference type="Rhea" id="RHEA-COMP:9680"/>
        <dbReference type="ChEBI" id="CHEBI:29985"/>
        <dbReference type="ChEBI" id="CHEBI:30616"/>
        <dbReference type="ChEBI" id="CHEBI:33019"/>
        <dbReference type="ChEBI" id="CHEBI:78442"/>
        <dbReference type="ChEBI" id="CHEBI:78520"/>
        <dbReference type="ChEBI" id="CHEBI:456215"/>
        <dbReference type="EC" id="6.1.1.17"/>
    </reaction>
</comment>
<comment type="subcellular location">
    <subcellularLocation>
        <location evidence="7">Cytoplasm</location>
    </subcellularLocation>
</comment>
<dbReference type="PANTHER" id="PTHR43311">
    <property type="entry name" value="GLUTAMATE--TRNA LIGASE"/>
    <property type="match status" value="1"/>
</dbReference>
<comment type="function">
    <text evidence="7">Catalyzes the attachment of glutamate to tRNA(Glu) in a two-step reaction: glutamate is first activated by ATP to form Glu-AMP and then transferred to the acceptor end of tRNA(Glu).</text>
</comment>
<dbReference type="Gene3D" id="3.40.50.620">
    <property type="entry name" value="HUPs"/>
    <property type="match status" value="1"/>
</dbReference>
<comment type="subunit">
    <text evidence="7">Monomer.</text>
</comment>
<dbReference type="InterPro" id="IPR020058">
    <property type="entry name" value="Glu/Gln-tRNA-synth_Ib_cat-dom"/>
</dbReference>
<keyword evidence="5 7" id="KW-0648">Protein biosynthesis</keyword>
<evidence type="ECO:0000313" key="11">
    <source>
        <dbReference type="Proteomes" id="UP000177167"/>
    </source>
</evidence>
<dbReference type="HAMAP" id="MF_00022">
    <property type="entry name" value="Glu_tRNA_synth_type1"/>
    <property type="match status" value="1"/>
</dbReference>
<dbReference type="InterPro" id="IPR045462">
    <property type="entry name" value="aa-tRNA-synth_I_cd-bd"/>
</dbReference>
<protein>
    <recommendedName>
        <fullName evidence="7">Glutamate--tRNA ligase</fullName>
        <ecNumber evidence="7">6.1.1.17</ecNumber>
    </recommendedName>
    <alternativeName>
        <fullName evidence="7">Glutamyl-tRNA synthetase</fullName>
        <shortName evidence="7">GluRS</shortName>
    </alternativeName>
</protein>
<dbReference type="SUPFAM" id="SSF48163">
    <property type="entry name" value="An anticodon-binding domain of class I aminoacyl-tRNA synthetases"/>
    <property type="match status" value="1"/>
</dbReference>
<evidence type="ECO:0000256" key="2">
    <source>
        <dbReference type="ARBA" id="ARBA00022598"/>
    </source>
</evidence>
<evidence type="ECO:0000256" key="7">
    <source>
        <dbReference type="HAMAP-Rule" id="MF_00022"/>
    </source>
</evidence>
<dbReference type="Pfam" id="PF19269">
    <property type="entry name" value="Anticodon_2"/>
    <property type="match status" value="1"/>
</dbReference>
<feature type="domain" description="Glutamyl/glutaminyl-tRNA synthetase class Ib catalytic" evidence="8">
    <location>
        <begin position="1"/>
        <end position="318"/>
    </location>
</feature>
<keyword evidence="7" id="KW-0963">Cytoplasm</keyword>
<dbReference type="InterPro" id="IPR020751">
    <property type="entry name" value="aa-tRNA-synth_I_codon-bd_sub2"/>
</dbReference>
<dbReference type="InterPro" id="IPR033910">
    <property type="entry name" value="GluRS_core"/>
</dbReference>
<keyword evidence="4 7" id="KW-0067">ATP-binding</keyword>
<dbReference type="InterPro" id="IPR014729">
    <property type="entry name" value="Rossmann-like_a/b/a_fold"/>
</dbReference>
<evidence type="ECO:0000256" key="4">
    <source>
        <dbReference type="ARBA" id="ARBA00022840"/>
    </source>
</evidence>
<comment type="caution">
    <text evidence="7">Lacks conserved residue(s) required for the propagation of feature annotation.</text>
</comment>
<dbReference type="PROSITE" id="PS00178">
    <property type="entry name" value="AA_TRNA_LIGASE_I"/>
    <property type="match status" value="1"/>
</dbReference>
<dbReference type="Gene3D" id="1.10.10.350">
    <property type="match status" value="1"/>
</dbReference>
<organism evidence="10 11">
    <name type="scientific">Candidatus Yanofskybacteria bacterium RIFCSPHIGHO2_02_FULL_41_11</name>
    <dbReference type="NCBI Taxonomy" id="1802675"/>
    <lineage>
        <taxon>Bacteria</taxon>
        <taxon>Candidatus Yanofskyibacteriota</taxon>
    </lineage>
</organism>
<name>A0A1F8F4W7_9BACT</name>
<dbReference type="InterPro" id="IPR008925">
    <property type="entry name" value="aa_tRNA-synth_I_cd-bd_sf"/>
</dbReference>
<dbReference type="InterPro" id="IPR004527">
    <property type="entry name" value="Glu-tRNA-ligase_bac/mito"/>
</dbReference>
<feature type="domain" description="Aminoacyl-tRNA synthetase class I anticodon-binding" evidence="9">
    <location>
        <begin position="343"/>
        <end position="463"/>
    </location>
</feature>
<dbReference type="GO" id="GO:0006424">
    <property type="term" value="P:glutamyl-tRNA aminoacylation"/>
    <property type="evidence" value="ECO:0007669"/>
    <property type="project" value="UniProtKB-UniRule"/>
</dbReference>
<dbReference type="PRINTS" id="PR00987">
    <property type="entry name" value="TRNASYNTHGLU"/>
</dbReference>